<evidence type="ECO:0000313" key="4">
    <source>
        <dbReference type="Proteomes" id="UP000515158"/>
    </source>
</evidence>
<dbReference type="KEGG" id="tpal:117640389"/>
<dbReference type="GO" id="GO:0000149">
    <property type="term" value="F:SNARE binding"/>
    <property type="evidence" value="ECO:0007669"/>
    <property type="project" value="TreeGrafter"/>
</dbReference>
<dbReference type="InterPro" id="IPR000727">
    <property type="entry name" value="T_SNARE_dom"/>
</dbReference>
<reference evidence="5" key="1">
    <citation type="submission" date="2025-08" db="UniProtKB">
        <authorList>
            <consortium name="RefSeq"/>
        </authorList>
    </citation>
    <scope>IDENTIFICATION</scope>
    <source>
        <tissue evidence="5">Total insect</tissue>
    </source>
</reference>
<dbReference type="GO" id="GO:0048278">
    <property type="term" value="P:vesicle docking"/>
    <property type="evidence" value="ECO:0007669"/>
    <property type="project" value="TreeGrafter"/>
</dbReference>
<dbReference type="PROSITE" id="PS50192">
    <property type="entry name" value="T_SNARE"/>
    <property type="match status" value="1"/>
</dbReference>
<dbReference type="GO" id="GO:0006886">
    <property type="term" value="P:intracellular protein transport"/>
    <property type="evidence" value="ECO:0007669"/>
    <property type="project" value="TreeGrafter"/>
</dbReference>
<keyword evidence="2" id="KW-1133">Transmembrane helix</keyword>
<feature type="transmembrane region" description="Helical" evidence="2">
    <location>
        <begin position="240"/>
        <end position="260"/>
    </location>
</feature>
<dbReference type="GO" id="GO:0006887">
    <property type="term" value="P:exocytosis"/>
    <property type="evidence" value="ECO:0007669"/>
    <property type="project" value="TreeGrafter"/>
</dbReference>
<dbReference type="Pfam" id="PF26585">
    <property type="entry name" value="STX17_N"/>
    <property type="match status" value="1"/>
</dbReference>
<gene>
    <name evidence="5" type="primary">LOC117640389</name>
</gene>
<sequence>MEQQSPTSKKRPLKHFDHSIVQFNDVVIPHRLDMMKKHRCNIEKAILSHDYQSAIREQAAAKMLVQNLKRDLSEIESLRNQVDVHDLLQFDKAIESSRKIALAALEEYIDLGNKLSPSKKLKTCTSDNENVAEFDFGTAPRLQLMADKQSILDKDEEEYVRSWELLQNDIECLHTIYADLHELTMAQGELVDNIEDNVAHATESVHQGNLNLKRALMYKGAAYPLIGAAIGTLAGGPVGFFIGLKAGGCAAVGGGLLGFVGGKFLKKTHKPVDEETRQKGEDTSSLKPHQS</sequence>
<evidence type="ECO:0000259" key="3">
    <source>
        <dbReference type="PROSITE" id="PS50192"/>
    </source>
</evidence>
<dbReference type="SMART" id="SM00397">
    <property type="entry name" value="t_SNARE"/>
    <property type="match status" value="1"/>
</dbReference>
<accession>A0A6P8XZZ6</accession>
<dbReference type="CTD" id="38541"/>
<dbReference type="PANTHER" id="PTHR19957:SF139">
    <property type="entry name" value="SYNTAXIN-17"/>
    <property type="match status" value="1"/>
</dbReference>
<dbReference type="OrthoDB" id="10035606at2759"/>
<dbReference type="SUPFAM" id="SSF58038">
    <property type="entry name" value="SNARE fusion complex"/>
    <property type="match status" value="1"/>
</dbReference>
<organism evidence="5">
    <name type="scientific">Thrips palmi</name>
    <name type="common">Melon thrips</name>
    <dbReference type="NCBI Taxonomy" id="161013"/>
    <lineage>
        <taxon>Eukaryota</taxon>
        <taxon>Metazoa</taxon>
        <taxon>Ecdysozoa</taxon>
        <taxon>Arthropoda</taxon>
        <taxon>Hexapoda</taxon>
        <taxon>Insecta</taxon>
        <taxon>Pterygota</taxon>
        <taxon>Neoptera</taxon>
        <taxon>Paraneoptera</taxon>
        <taxon>Thysanoptera</taxon>
        <taxon>Terebrantia</taxon>
        <taxon>Thripoidea</taxon>
        <taxon>Thripidae</taxon>
        <taxon>Thrips</taxon>
    </lineage>
</organism>
<feature type="region of interest" description="Disordered" evidence="1">
    <location>
        <begin position="270"/>
        <end position="291"/>
    </location>
</feature>
<dbReference type="GO" id="GO:0005484">
    <property type="term" value="F:SNAP receptor activity"/>
    <property type="evidence" value="ECO:0007669"/>
    <property type="project" value="TreeGrafter"/>
</dbReference>
<evidence type="ECO:0000256" key="2">
    <source>
        <dbReference type="SAM" id="Phobius"/>
    </source>
</evidence>
<proteinExistence type="predicted"/>
<keyword evidence="2" id="KW-0472">Membrane</keyword>
<dbReference type="InterPro" id="IPR059001">
    <property type="entry name" value="STX17_N"/>
</dbReference>
<dbReference type="AlphaFoldDB" id="A0A6P8XZZ6"/>
<dbReference type="Gene3D" id="1.20.5.110">
    <property type="match status" value="1"/>
</dbReference>
<keyword evidence="4" id="KW-1185">Reference proteome</keyword>
<feature type="transmembrane region" description="Helical" evidence="2">
    <location>
        <begin position="216"/>
        <end position="234"/>
    </location>
</feature>
<dbReference type="RefSeq" id="XP_034232758.1">
    <property type="nucleotide sequence ID" value="XM_034376867.1"/>
</dbReference>
<protein>
    <submittedName>
        <fullName evidence="5">Syntaxin-17</fullName>
    </submittedName>
</protein>
<dbReference type="GO" id="GO:0005886">
    <property type="term" value="C:plasma membrane"/>
    <property type="evidence" value="ECO:0007669"/>
    <property type="project" value="TreeGrafter"/>
</dbReference>
<dbReference type="GO" id="GO:0006906">
    <property type="term" value="P:vesicle fusion"/>
    <property type="evidence" value="ECO:0007669"/>
    <property type="project" value="TreeGrafter"/>
</dbReference>
<dbReference type="GO" id="GO:0000421">
    <property type="term" value="C:autophagosome membrane"/>
    <property type="evidence" value="ECO:0007669"/>
    <property type="project" value="TreeGrafter"/>
</dbReference>
<feature type="compositionally biased region" description="Basic and acidic residues" evidence="1">
    <location>
        <begin position="270"/>
        <end position="284"/>
    </location>
</feature>
<dbReference type="Proteomes" id="UP000515158">
    <property type="component" value="Unplaced"/>
</dbReference>
<dbReference type="GeneID" id="117640389"/>
<dbReference type="FunCoup" id="A0A6P8XZZ6">
    <property type="interactions" value="1730"/>
</dbReference>
<dbReference type="GO" id="GO:0012505">
    <property type="term" value="C:endomembrane system"/>
    <property type="evidence" value="ECO:0007669"/>
    <property type="project" value="TreeGrafter"/>
</dbReference>
<feature type="domain" description="T-SNARE coiled-coil homology" evidence="3">
    <location>
        <begin position="153"/>
        <end position="215"/>
    </location>
</feature>
<dbReference type="PANTHER" id="PTHR19957">
    <property type="entry name" value="SYNTAXIN"/>
    <property type="match status" value="1"/>
</dbReference>
<dbReference type="InterPro" id="IPR045242">
    <property type="entry name" value="Syntaxin"/>
</dbReference>
<dbReference type="InParanoid" id="A0A6P8XZZ6"/>
<evidence type="ECO:0000256" key="1">
    <source>
        <dbReference type="SAM" id="MobiDB-lite"/>
    </source>
</evidence>
<evidence type="ECO:0000313" key="5">
    <source>
        <dbReference type="RefSeq" id="XP_034232758.1"/>
    </source>
</evidence>
<name>A0A6P8XZZ6_THRPL</name>
<keyword evidence="2" id="KW-0812">Transmembrane</keyword>
<dbReference type="GO" id="GO:0031201">
    <property type="term" value="C:SNARE complex"/>
    <property type="evidence" value="ECO:0007669"/>
    <property type="project" value="TreeGrafter"/>
</dbReference>